<dbReference type="Proteomes" id="UP000011713">
    <property type="component" value="Unassembled WGS sequence"/>
</dbReference>
<dbReference type="EMBL" id="JH598094">
    <property type="status" value="NOT_ANNOTATED_CDS"/>
    <property type="molecule type" value="Genomic_DNA"/>
</dbReference>
<keyword evidence="3" id="KW-1185">Reference proteome</keyword>
<proteinExistence type="predicted"/>
<dbReference type="HOGENOM" id="CLU_2150698_0_0_1"/>
<evidence type="ECO:0000256" key="1">
    <source>
        <dbReference type="SAM" id="MobiDB-lite"/>
    </source>
</evidence>
<organism evidence="2 3">
    <name type="scientific">Hyaloperonospora arabidopsidis (strain Emoy2)</name>
    <name type="common">Downy mildew agent</name>
    <name type="synonym">Peronospora arabidopsidis</name>
    <dbReference type="NCBI Taxonomy" id="559515"/>
    <lineage>
        <taxon>Eukaryota</taxon>
        <taxon>Sar</taxon>
        <taxon>Stramenopiles</taxon>
        <taxon>Oomycota</taxon>
        <taxon>Peronosporomycetes</taxon>
        <taxon>Peronosporales</taxon>
        <taxon>Peronosporaceae</taxon>
        <taxon>Hyaloperonospora</taxon>
    </lineage>
</organism>
<feature type="region of interest" description="Disordered" evidence="1">
    <location>
        <begin position="1"/>
        <end position="54"/>
    </location>
</feature>
<evidence type="ECO:0000313" key="3">
    <source>
        <dbReference type="Proteomes" id="UP000011713"/>
    </source>
</evidence>
<reference evidence="3" key="1">
    <citation type="journal article" date="2010" name="Science">
        <title>Signatures of adaptation to obligate biotrophy in the Hyaloperonospora arabidopsidis genome.</title>
        <authorList>
            <person name="Baxter L."/>
            <person name="Tripathy S."/>
            <person name="Ishaque N."/>
            <person name="Boot N."/>
            <person name="Cabral A."/>
            <person name="Kemen E."/>
            <person name="Thines M."/>
            <person name="Ah-Fong A."/>
            <person name="Anderson R."/>
            <person name="Badejoko W."/>
            <person name="Bittner-Eddy P."/>
            <person name="Boore J.L."/>
            <person name="Chibucos M.C."/>
            <person name="Coates M."/>
            <person name="Dehal P."/>
            <person name="Delehaunty K."/>
            <person name="Dong S."/>
            <person name="Downton P."/>
            <person name="Dumas B."/>
            <person name="Fabro G."/>
            <person name="Fronick C."/>
            <person name="Fuerstenberg S.I."/>
            <person name="Fulton L."/>
            <person name="Gaulin E."/>
            <person name="Govers F."/>
            <person name="Hughes L."/>
            <person name="Humphray S."/>
            <person name="Jiang R.H."/>
            <person name="Judelson H."/>
            <person name="Kamoun S."/>
            <person name="Kyung K."/>
            <person name="Meijer H."/>
            <person name="Minx P."/>
            <person name="Morris P."/>
            <person name="Nelson J."/>
            <person name="Phuntumart V."/>
            <person name="Qutob D."/>
            <person name="Rehmany A."/>
            <person name="Rougon-Cardoso A."/>
            <person name="Ryden P."/>
            <person name="Torto-Alalibo T."/>
            <person name="Studholme D."/>
            <person name="Wang Y."/>
            <person name="Win J."/>
            <person name="Wood J."/>
            <person name="Clifton S.W."/>
            <person name="Rogers J."/>
            <person name="Van den Ackerveken G."/>
            <person name="Jones J.D."/>
            <person name="McDowell J.M."/>
            <person name="Beynon J."/>
            <person name="Tyler B.M."/>
        </authorList>
    </citation>
    <scope>NUCLEOTIDE SEQUENCE [LARGE SCALE GENOMIC DNA]</scope>
    <source>
        <strain evidence="3">Emoy2</strain>
    </source>
</reference>
<accession>M4B2V4</accession>
<dbReference type="InParanoid" id="M4B2V4"/>
<sequence length="112" mass="12794">MDRETIMLKRQGCAFRKRATGREDVTKGVRPSGNRDPQSQSRRRPLSESRTRSITRRPGFSSVILVPSLIDLGPSLVDLVHHRPRSFIGRPRPLKIRLLLTSPIKRLSMRQG</sequence>
<name>M4B2V4_HYAAE</name>
<dbReference type="EnsemblProtists" id="HpaT800602">
    <property type="protein sequence ID" value="HpaP800602"/>
    <property type="gene ID" value="HpaG800602"/>
</dbReference>
<dbReference type="AlphaFoldDB" id="M4B2V4"/>
<reference evidence="2" key="2">
    <citation type="submission" date="2015-06" db="UniProtKB">
        <authorList>
            <consortium name="EnsemblProtists"/>
        </authorList>
    </citation>
    <scope>IDENTIFICATION</scope>
    <source>
        <strain evidence="2">Emoy2</strain>
    </source>
</reference>
<evidence type="ECO:0000313" key="2">
    <source>
        <dbReference type="EnsemblProtists" id="HpaP800602"/>
    </source>
</evidence>
<protein>
    <submittedName>
        <fullName evidence="2">Uncharacterized protein</fullName>
    </submittedName>
</protein>
<dbReference type="VEuPathDB" id="FungiDB:HpaG800602"/>